<sequence>MGRSWNNIFFFINLRCIEFKTFAAVVAIWQHNVERTVAFNLFCNIAPFCKFLILENLKLYYAIKKYYD</sequence>
<name>A0A0V1H6U7_TRIPS</name>
<evidence type="ECO:0000313" key="1">
    <source>
        <dbReference type="EMBL" id="KRZ06147.1"/>
    </source>
</evidence>
<gene>
    <name evidence="1" type="ORF">T4B_3710</name>
</gene>
<comment type="caution">
    <text evidence="1">The sequence shown here is derived from an EMBL/GenBank/DDBJ whole genome shotgun (WGS) entry which is preliminary data.</text>
</comment>
<accession>A0A0V1H6U7</accession>
<organism evidence="1 2">
    <name type="scientific">Trichinella pseudospiralis</name>
    <name type="common">Parasitic roundworm</name>
    <dbReference type="NCBI Taxonomy" id="6337"/>
    <lineage>
        <taxon>Eukaryota</taxon>
        <taxon>Metazoa</taxon>
        <taxon>Ecdysozoa</taxon>
        <taxon>Nematoda</taxon>
        <taxon>Enoplea</taxon>
        <taxon>Dorylaimia</taxon>
        <taxon>Trichinellida</taxon>
        <taxon>Trichinellidae</taxon>
        <taxon>Trichinella</taxon>
    </lineage>
</organism>
<evidence type="ECO:0000313" key="2">
    <source>
        <dbReference type="Proteomes" id="UP000054805"/>
    </source>
</evidence>
<proteinExistence type="predicted"/>
<dbReference type="AlphaFoldDB" id="A0A0V1H6U7"/>
<dbReference type="Proteomes" id="UP000054805">
    <property type="component" value="Unassembled WGS sequence"/>
</dbReference>
<keyword evidence="2" id="KW-1185">Reference proteome</keyword>
<dbReference type="EMBL" id="JYDS01000446">
    <property type="protein sequence ID" value="KRZ06147.1"/>
    <property type="molecule type" value="Genomic_DNA"/>
</dbReference>
<reference evidence="1 2" key="1">
    <citation type="submission" date="2015-01" db="EMBL/GenBank/DDBJ databases">
        <title>Evolution of Trichinella species and genotypes.</title>
        <authorList>
            <person name="Korhonen P.K."/>
            <person name="Edoardo P."/>
            <person name="Giuseppe L.R."/>
            <person name="Gasser R.B."/>
        </authorList>
    </citation>
    <scope>NUCLEOTIDE SEQUENCE [LARGE SCALE GENOMIC DNA]</scope>
    <source>
        <strain evidence="1">ISS588</strain>
    </source>
</reference>
<protein>
    <submittedName>
        <fullName evidence="1">Uncharacterized protein</fullName>
    </submittedName>
</protein>